<evidence type="ECO:0000313" key="3">
    <source>
        <dbReference type="Proteomes" id="UP000027195"/>
    </source>
</evidence>
<organism evidence="2 3">
    <name type="scientific">Botryobasidium botryosum (strain FD-172 SS1)</name>
    <dbReference type="NCBI Taxonomy" id="930990"/>
    <lineage>
        <taxon>Eukaryota</taxon>
        <taxon>Fungi</taxon>
        <taxon>Dikarya</taxon>
        <taxon>Basidiomycota</taxon>
        <taxon>Agaricomycotina</taxon>
        <taxon>Agaricomycetes</taxon>
        <taxon>Cantharellales</taxon>
        <taxon>Botryobasidiaceae</taxon>
        <taxon>Botryobasidium</taxon>
    </lineage>
</organism>
<dbReference type="EMBL" id="KL198058">
    <property type="protein sequence ID" value="KDQ11438.1"/>
    <property type="molecule type" value="Genomic_DNA"/>
</dbReference>
<keyword evidence="3" id="KW-1185">Reference proteome</keyword>
<dbReference type="InParanoid" id="A0A067M6P6"/>
<feature type="compositionally biased region" description="Low complexity" evidence="1">
    <location>
        <begin position="84"/>
        <end position="98"/>
    </location>
</feature>
<sequence length="189" mass="20552">MPNLARPVSNDSVPRVDLENTNQEAHDVVTAAIRDDRASVDPTVVSCIRRKLDCDDETAAKRIRLNQSALNDSPSRLPPMDIQPRSSGSASSPSVSPHPTRRVATKIVPNESHTPSGIDELMELRKKCQYFRVLVLGRANAGKTTLLKAVCGATGDPEILDTRGRRIAVRKREETVGGGLAACSHLLQR</sequence>
<name>A0A067M6P6_BOTB1</name>
<gene>
    <name evidence="2" type="ORF">BOTBODRAFT_177272</name>
</gene>
<evidence type="ECO:0000313" key="2">
    <source>
        <dbReference type="EMBL" id="KDQ11438.1"/>
    </source>
</evidence>
<reference evidence="3" key="1">
    <citation type="journal article" date="2014" name="Proc. Natl. Acad. Sci. U.S.A.">
        <title>Extensive sampling of basidiomycete genomes demonstrates inadequacy of the white-rot/brown-rot paradigm for wood decay fungi.</title>
        <authorList>
            <person name="Riley R."/>
            <person name="Salamov A.A."/>
            <person name="Brown D.W."/>
            <person name="Nagy L.G."/>
            <person name="Floudas D."/>
            <person name="Held B.W."/>
            <person name="Levasseur A."/>
            <person name="Lombard V."/>
            <person name="Morin E."/>
            <person name="Otillar R."/>
            <person name="Lindquist E.A."/>
            <person name="Sun H."/>
            <person name="LaButti K.M."/>
            <person name="Schmutz J."/>
            <person name="Jabbour D."/>
            <person name="Luo H."/>
            <person name="Baker S.E."/>
            <person name="Pisabarro A.G."/>
            <person name="Walton J.D."/>
            <person name="Blanchette R.A."/>
            <person name="Henrissat B."/>
            <person name="Martin F."/>
            <person name="Cullen D."/>
            <person name="Hibbett D.S."/>
            <person name="Grigoriev I.V."/>
        </authorList>
    </citation>
    <scope>NUCLEOTIDE SEQUENCE [LARGE SCALE GENOMIC DNA]</scope>
    <source>
        <strain evidence="3">FD-172 SS1</strain>
    </source>
</reference>
<evidence type="ECO:0000256" key="1">
    <source>
        <dbReference type="SAM" id="MobiDB-lite"/>
    </source>
</evidence>
<dbReference type="OrthoDB" id="59699at2759"/>
<feature type="compositionally biased region" description="Polar residues" evidence="1">
    <location>
        <begin position="65"/>
        <end position="74"/>
    </location>
</feature>
<accession>A0A067M6P6</accession>
<dbReference type="InterPro" id="IPR027417">
    <property type="entry name" value="P-loop_NTPase"/>
</dbReference>
<proteinExistence type="predicted"/>
<dbReference type="SUPFAM" id="SSF52540">
    <property type="entry name" value="P-loop containing nucleoside triphosphate hydrolases"/>
    <property type="match status" value="1"/>
</dbReference>
<dbReference type="Gene3D" id="3.40.50.300">
    <property type="entry name" value="P-loop containing nucleotide triphosphate hydrolases"/>
    <property type="match status" value="1"/>
</dbReference>
<dbReference type="HOGENOM" id="CLU_1434244_0_0_1"/>
<evidence type="ECO:0008006" key="4">
    <source>
        <dbReference type="Google" id="ProtNLM"/>
    </source>
</evidence>
<feature type="region of interest" description="Disordered" evidence="1">
    <location>
        <begin position="65"/>
        <end position="101"/>
    </location>
</feature>
<protein>
    <recommendedName>
        <fullName evidence="4">G domain-containing protein</fullName>
    </recommendedName>
</protein>
<feature type="region of interest" description="Disordered" evidence="1">
    <location>
        <begin position="1"/>
        <end position="24"/>
    </location>
</feature>
<dbReference type="Proteomes" id="UP000027195">
    <property type="component" value="Unassembled WGS sequence"/>
</dbReference>
<dbReference type="AlphaFoldDB" id="A0A067M6P6"/>